<dbReference type="PANTHER" id="PTHR12080">
    <property type="entry name" value="SIGNALING LYMPHOCYTIC ACTIVATION MOLECULE"/>
    <property type="match status" value="1"/>
</dbReference>
<dbReference type="InParanoid" id="G3SVJ7"/>
<dbReference type="InterPro" id="IPR003599">
    <property type="entry name" value="Ig_sub"/>
</dbReference>
<dbReference type="GO" id="GO:0042802">
    <property type="term" value="F:identical protein binding"/>
    <property type="evidence" value="ECO:0007669"/>
    <property type="project" value="Ensembl"/>
</dbReference>
<dbReference type="SMART" id="SM00409">
    <property type="entry name" value="IG"/>
    <property type="match status" value="1"/>
</dbReference>
<evidence type="ECO:0000313" key="15">
    <source>
        <dbReference type="Proteomes" id="UP000007646"/>
    </source>
</evidence>
<evidence type="ECO:0000256" key="8">
    <source>
        <dbReference type="ARBA" id="ARBA00023136"/>
    </source>
</evidence>
<dbReference type="InterPro" id="IPR015631">
    <property type="entry name" value="CD2/SLAM_rcpt"/>
</dbReference>
<keyword evidence="5" id="KW-0391">Immunity</keyword>
<dbReference type="PANTHER" id="PTHR12080:SF46">
    <property type="entry name" value="SLAM FAMILY MEMBER 7"/>
    <property type="match status" value="1"/>
</dbReference>
<dbReference type="PROSITE" id="PS50835">
    <property type="entry name" value="IG_LIKE"/>
    <property type="match status" value="1"/>
</dbReference>
<dbReference type="GO" id="GO:0042110">
    <property type="term" value="P:T cell activation"/>
    <property type="evidence" value="ECO:0007669"/>
    <property type="project" value="TreeGrafter"/>
</dbReference>
<dbReference type="eggNOG" id="ENOG502SRN2">
    <property type="taxonomic scope" value="Eukaryota"/>
</dbReference>
<evidence type="ECO:0000256" key="1">
    <source>
        <dbReference type="ARBA" id="ARBA00004479"/>
    </source>
</evidence>
<gene>
    <name evidence="14" type="primary">SLAMF7</name>
</gene>
<dbReference type="Proteomes" id="UP000007646">
    <property type="component" value="Unassembled WGS sequence"/>
</dbReference>
<dbReference type="HOGENOM" id="CLU_069386_1_0_1"/>
<keyword evidence="15" id="KW-1185">Reference proteome</keyword>
<keyword evidence="6 12" id="KW-1133">Transmembrane helix</keyword>
<keyword evidence="4" id="KW-0732">Signal</keyword>
<dbReference type="AlphaFoldDB" id="G3SVJ7"/>
<dbReference type="InterPro" id="IPR013783">
    <property type="entry name" value="Ig-like_fold"/>
</dbReference>
<dbReference type="InterPro" id="IPR013106">
    <property type="entry name" value="Ig_V-set"/>
</dbReference>
<dbReference type="OMA" id="DSIVWIF"/>
<dbReference type="GO" id="GO:0045087">
    <property type="term" value="P:innate immune response"/>
    <property type="evidence" value="ECO:0007669"/>
    <property type="project" value="UniProtKB-KW"/>
</dbReference>
<comment type="subcellular location">
    <subcellularLocation>
        <location evidence="1">Membrane</location>
        <topology evidence="1">Single-pass type I membrane protein</topology>
    </subcellularLocation>
</comment>
<name>G3SVJ7_LOXAF</name>
<evidence type="ECO:0000256" key="11">
    <source>
        <dbReference type="ARBA" id="ARBA00023319"/>
    </source>
</evidence>
<evidence type="ECO:0000256" key="6">
    <source>
        <dbReference type="ARBA" id="ARBA00022989"/>
    </source>
</evidence>
<keyword evidence="3 12" id="KW-0812">Transmembrane</keyword>
<keyword evidence="9" id="KW-1015">Disulfide bond</keyword>
<proteinExistence type="predicted"/>
<protein>
    <submittedName>
        <fullName evidence="14">SLAM family member 7</fullName>
    </submittedName>
</protein>
<accession>G3SVJ7</accession>
<evidence type="ECO:0000256" key="2">
    <source>
        <dbReference type="ARBA" id="ARBA00022588"/>
    </source>
</evidence>
<evidence type="ECO:0000256" key="5">
    <source>
        <dbReference type="ARBA" id="ARBA00022859"/>
    </source>
</evidence>
<dbReference type="FunFam" id="2.60.40.10:FF:000470">
    <property type="entry name" value="SLAM family member 7"/>
    <property type="match status" value="1"/>
</dbReference>
<evidence type="ECO:0000256" key="4">
    <source>
        <dbReference type="ARBA" id="ARBA00022729"/>
    </source>
</evidence>
<keyword evidence="11" id="KW-0393">Immunoglobulin domain</keyword>
<evidence type="ECO:0000313" key="14">
    <source>
        <dbReference type="Ensembl" id="ENSLAFP00000004269.3"/>
    </source>
</evidence>
<keyword evidence="7" id="KW-1064">Adaptive immunity</keyword>
<dbReference type="GO" id="GO:0002250">
    <property type="term" value="P:adaptive immune response"/>
    <property type="evidence" value="ECO:0007669"/>
    <property type="project" value="UniProtKB-KW"/>
</dbReference>
<dbReference type="FunFam" id="2.60.40.10:FF:000820">
    <property type="entry name" value="SLAM family member 7"/>
    <property type="match status" value="1"/>
</dbReference>
<keyword evidence="8 12" id="KW-0472">Membrane</keyword>
<dbReference type="InterPro" id="IPR036179">
    <property type="entry name" value="Ig-like_dom_sf"/>
</dbReference>
<dbReference type="SUPFAM" id="SSF48726">
    <property type="entry name" value="Immunoglobulin"/>
    <property type="match status" value="2"/>
</dbReference>
<sequence length="336" mass="37305">SGKGRDSGILHGSLCVSTGPAASRDLKKLVGALGGSVTFPLNHSIKKVGSIVWIFNTTLVTLQPQESNKSAIVIVTQSHKKERVSFPNRDYSLKLSKLQKNDSGTYRVEIHNPLHQLPFTQEYVLRVYEYLSKPKVTKGLQNKKNDTCMTNLTCSMEQGEEDVTYSWKIANESHDGSVLPVSWRLGEKNINFICVASNPISNSSSNPISSWNLCEGTAGDTNAPMFLLYFLLATLLSVLVFGLVLISSMQRDRRKEFTGEKEGVEIHQEIPDVCLPSGATTVYDTISHHNKLTPEEEPVNTLYSTVQIHKMVRSFTVLKSTPVLPHSLYLGLHNNM</sequence>
<evidence type="ECO:0000259" key="13">
    <source>
        <dbReference type="PROSITE" id="PS50835"/>
    </source>
</evidence>
<dbReference type="GO" id="GO:0009897">
    <property type="term" value="C:external side of plasma membrane"/>
    <property type="evidence" value="ECO:0007669"/>
    <property type="project" value="TreeGrafter"/>
</dbReference>
<feature type="domain" description="Ig-like" evidence="13">
    <location>
        <begin position="134"/>
        <end position="209"/>
    </location>
</feature>
<evidence type="ECO:0000256" key="7">
    <source>
        <dbReference type="ARBA" id="ARBA00023130"/>
    </source>
</evidence>
<dbReference type="STRING" id="9785.ENSLAFP00000004269"/>
<dbReference type="Gene3D" id="2.60.40.10">
    <property type="entry name" value="Immunoglobulins"/>
    <property type="match status" value="2"/>
</dbReference>
<keyword evidence="2" id="KW-0399">Innate immunity</keyword>
<keyword evidence="10" id="KW-0325">Glycoprotein</keyword>
<reference evidence="14 15" key="1">
    <citation type="submission" date="2009-06" db="EMBL/GenBank/DDBJ databases">
        <title>The Genome Sequence of Loxodonta africana (African elephant).</title>
        <authorList>
            <person name="Di Palma F."/>
            <person name="Heiman D."/>
            <person name="Young S."/>
            <person name="Johnson J."/>
            <person name="Lander E.S."/>
            <person name="Lindblad-Toh K."/>
        </authorList>
    </citation>
    <scope>NUCLEOTIDE SEQUENCE [LARGE SCALE GENOMIC DNA]</scope>
    <source>
        <strain evidence="14 15">Isolate ISIS603380</strain>
    </source>
</reference>
<dbReference type="Ensembl" id="ENSLAFT00000005102.3">
    <property type="protein sequence ID" value="ENSLAFP00000004269.3"/>
    <property type="gene ID" value="ENSLAFG00000005102.3"/>
</dbReference>
<dbReference type="GeneTree" id="ENSGT01030000234540"/>
<reference evidence="14" key="3">
    <citation type="submission" date="2025-09" db="UniProtKB">
        <authorList>
            <consortium name="Ensembl"/>
        </authorList>
    </citation>
    <scope>IDENTIFICATION</scope>
    <source>
        <strain evidence="14">Isolate ISIS603380</strain>
    </source>
</reference>
<dbReference type="CDD" id="cd16842">
    <property type="entry name" value="Ig_SLAM-like_N"/>
    <property type="match status" value="1"/>
</dbReference>
<dbReference type="Pfam" id="PF07686">
    <property type="entry name" value="V-set"/>
    <property type="match status" value="1"/>
</dbReference>
<feature type="transmembrane region" description="Helical" evidence="12">
    <location>
        <begin position="226"/>
        <end position="246"/>
    </location>
</feature>
<evidence type="ECO:0000256" key="3">
    <source>
        <dbReference type="ARBA" id="ARBA00022692"/>
    </source>
</evidence>
<organism evidence="14 15">
    <name type="scientific">Loxodonta africana</name>
    <name type="common">African elephant</name>
    <dbReference type="NCBI Taxonomy" id="9785"/>
    <lineage>
        <taxon>Eukaryota</taxon>
        <taxon>Metazoa</taxon>
        <taxon>Chordata</taxon>
        <taxon>Craniata</taxon>
        <taxon>Vertebrata</taxon>
        <taxon>Euteleostomi</taxon>
        <taxon>Mammalia</taxon>
        <taxon>Eutheria</taxon>
        <taxon>Afrotheria</taxon>
        <taxon>Proboscidea</taxon>
        <taxon>Elephantidae</taxon>
        <taxon>Loxodonta</taxon>
    </lineage>
</organism>
<reference evidence="14" key="2">
    <citation type="submission" date="2025-08" db="UniProtKB">
        <authorList>
            <consortium name="Ensembl"/>
        </authorList>
    </citation>
    <scope>IDENTIFICATION</scope>
    <source>
        <strain evidence="14">Isolate ISIS603380</strain>
    </source>
</reference>
<evidence type="ECO:0000256" key="12">
    <source>
        <dbReference type="SAM" id="Phobius"/>
    </source>
</evidence>
<dbReference type="FunCoup" id="G3SVJ7">
    <property type="interactions" value="152"/>
</dbReference>
<evidence type="ECO:0000256" key="10">
    <source>
        <dbReference type="ARBA" id="ARBA00023180"/>
    </source>
</evidence>
<evidence type="ECO:0000256" key="9">
    <source>
        <dbReference type="ARBA" id="ARBA00023157"/>
    </source>
</evidence>
<dbReference type="InterPro" id="IPR007110">
    <property type="entry name" value="Ig-like_dom"/>
</dbReference>